<gene>
    <name evidence="2" type="ORF">TBC1_111550</name>
</gene>
<feature type="domain" description="Dual OB-containing" evidence="1">
    <location>
        <begin position="38"/>
        <end position="245"/>
    </location>
</feature>
<keyword evidence="3" id="KW-1185">Reference proteome</keyword>
<evidence type="ECO:0000259" key="1">
    <source>
        <dbReference type="Pfam" id="PF22557"/>
    </source>
</evidence>
<protein>
    <recommendedName>
        <fullName evidence="1">Dual OB-containing domain-containing protein</fullName>
    </recommendedName>
</protein>
<dbReference type="Proteomes" id="UP000053091">
    <property type="component" value="Unassembled WGS sequence"/>
</dbReference>
<accession>A0A0S7BRD6</accession>
<dbReference type="AlphaFoldDB" id="A0A0S7BRD6"/>
<dbReference type="RefSeq" id="WP_062040407.1">
    <property type="nucleotide sequence ID" value="NZ_DF968182.1"/>
</dbReference>
<evidence type="ECO:0000313" key="3">
    <source>
        <dbReference type="Proteomes" id="UP000053091"/>
    </source>
</evidence>
<proteinExistence type="predicted"/>
<name>A0A0S7BRD6_9BACT</name>
<organism evidence="2">
    <name type="scientific">Lentimicrobium saccharophilum</name>
    <dbReference type="NCBI Taxonomy" id="1678841"/>
    <lineage>
        <taxon>Bacteria</taxon>
        <taxon>Pseudomonadati</taxon>
        <taxon>Bacteroidota</taxon>
        <taxon>Bacteroidia</taxon>
        <taxon>Bacteroidales</taxon>
        <taxon>Lentimicrobiaceae</taxon>
        <taxon>Lentimicrobium</taxon>
    </lineage>
</organism>
<reference evidence="2" key="1">
    <citation type="journal article" date="2015" name="Genome Announc.">
        <title>Draft Genome Sequence of Bacteroidales Strain TBC1, a Novel Isolate from a Methanogenic Wastewater Treatment System.</title>
        <authorList>
            <person name="Tourlousse D.M."/>
            <person name="Matsuura N."/>
            <person name="Sun L."/>
            <person name="Toyonaga M."/>
            <person name="Kuroda K."/>
            <person name="Ohashi A."/>
            <person name="Cruz R."/>
            <person name="Yamaguchi T."/>
            <person name="Sekiguchi Y."/>
        </authorList>
    </citation>
    <scope>NUCLEOTIDE SEQUENCE [LARGE SCALE GENOMIC DNA]</scope>
    <source>
        <strain evidence="2">TBC1</strain>
    </source>
</reference>
<dbReference type="STRING" id="1678841.TBC1_111550"/>
<dbReference type="Pfam" id="PF22557">
    <property type="entry name" value="DuOB"/>
    <property type="match status" value="1"/>
</dbReference>
<dbReference type="InterPro" id="IPR054335">
    <property type="entry name" value="DuOB_dom"/>
</dbReference>
<dbReference type="OrthoDB" id="8479656at2"/>
<dbReference type="EMBL" id="DF968182">
    <property type="protein sequence ID" value="GAP43397.1"/>
    <property type="molecule type" value="Genomic_DNA"/>
</dbReference>
<evidence type="ECO:0000313" key="2">
    <source>
        <dbReference type="EMBL" id="GAP43397.1"/>
    </source>
</evidence>
<sequence>MPVTQTKCIACGTDLPVPIISNAGQLCNTCRNQGLFRKKIIITGITRMNSGNVCVSGIDPQTWNFVRPVFPTGLDRDFLMHGTTQVVNHFNLVEIEFRRYRPDQTFHTEDWIINENFAPRFIRHLTNEEILRVVNRMAITNLNNAIERQDKSLFIVKAQSIGRIWHEQYEKFKVRINFVDWEGNLYERVPVTDLLTLAFVRYQISIRNMNYSAQIVRNFNNNPNRYVRIGLTRAWQGQHWKQVTALITIPDLFDGNSFSHFENQLGGQV</sequence>